<dbReference type="GO" id="GO:0016020">
    <property type="term" value="C:membrane"/>
    <property type="evidence" value="ECO:0007669"/>
    <property type="project" value="UniProtKB-SubCell"/>
</dbReference>
<dbReference type="EMBL" id="LFYR01000940">
    <property type="protein sequence ID" value="KMZ66887.1"/>
    <property type="molecule type" value="Genomic_DNA"/>
</dbReference>
<gene>
    <name evidence="8" type="ORF">ZOSMA_283G00100</name>
</gene>
<dbReference type="STRING" id="29655.A0A0K9PF60"/>
<name>A0A0K9PF60_ZOSMR</name>
<comment type="caution">
    <text evidence="8">The sequence shown here is derived from an EMBL/GenBank/DDBJ whole genome shotgun (WGS) entry which is preliminary data.</text>
</comment>
<dbReference type="AlphaFoldDB" id="A0A0K9PF60"/>
<dbReference type="InterPro" id="IPR004864">
    <property type="entry name" value="LEA_2"/>
</dbReference>
<comment type="subcellular location">
    <subcellularLocation>
        <location evidence="1">Membrane</location>
        <topology evidence="1">Single-pass membrane protein</topology>
    </subcellularLocation>
</comment>
<accession>A0A0K9PF60</accession>
<feature type="transmembrane region" description="Helical" evidence="6">
    <location>
        <begin position="58"/>
        <end position="84"/>
    </location>
</feature>
<evidence type="ECO:0000259" key="7">
    <source>
        <dbReference type="Pfam" id="PF03168"/>
    </source>
</evidence>
<evidence type="ECO:0000256" key="1">
    <source>
        <dbReference type="ARBA" id="ARBA00004167"/>
    </source>
</evidence>
<dbReference type="PANTHER" id="PTHR31234:SF72">
    <property type="entry name" value="NDR1_HIN1-LIKE PROTEIN 6"/>
    <property type="match status" value="1"/>
</dbReference>
<feature type="compositionally biased region" description="Polar residues" evidence="5">
    <location>
        <begin position="14"/>
        <end position="25"/>
    </location>
</feature>
<evidence type="ECO:0000256" key="2">
    <source>
        <dbReference type="ARBA" id="ARBA00022692"/>
    </source>
</evidence>
<protein>
    <submittedName>
        <fullName evidence="8">Harpin-induced like protein 7</fullName>
    </submittedName>
</protein>
<dbReference type="GO" id="GO:0098542">
    <property type="term" value="P:defense response to other organism"/>
    <property type="evidence" value="ECO:0007669"/>
    <property type="project" value="InterPro"/>
</dbReference>
<keyword evidence="9" id="KW-1185">Reference proteome</keyword>
<dbReference type="Pfam" id="PF03168">
    <property type="entry name" value="LEA_2"/>
    <property type="match status" value="1"/>
</dbReference>
<dbReference type="Proteomes" id="UP000036987">
    <property type="component" value="Unassembled WGS sequence"/>
</dbReference>
<dbReference type="PANTHER" id="PTHR31234">
    <property type="entry name" value="LATE EMBRYOGENESIS ABUNDANT (LEA) HYDROXYPROLINE-RICH GLYCOPROTEIN FAMILY"/>
    <property type="match status" value="1"/>
</dbReference>
<evidence type="ECO:0000313" key="9">
    <source>
        <dbReference type="Proteomes" id="UP000036987"/>
    </source>
</evidence>
<dbReference type="InterPro" id="IPR044839">
    <property type="entry name" value="NDR1-like"/>
</dbReference>
<organism evidence="8 9">
    <name type="scientific">Zostera marina</name>
    <name type="common">Eelgrass</name>
    <dbReference type="NCBI Taxonomy" id="29655"/>
    <lineage>
        <taxon>Eukaryota</taxon>
        <taxon>Viridiplantae</taxon>
        <taxon>Streptophyta</taxon>
        <taxon>Embryophyta</taxon>
        <taxon>Tracheophyta</taxon>
        <taxon>Spermatophyta</taxon>
        <taxon>Magnoliopsida</taxon>
        <taxon>Liliopsida</taxon>
        <taxon>Zosteraceae</taxon>
        <taxon>Zostera</taxon>
    </lineage>
</organism>
<evidence type="ECO:0000256" key="4">
    <source>
        <dbReference type="ARBA" id="ARBA00023136"/>
    </source>
</evidence>
<dbReference type="OrthoDB" id="1917746at2759"/>
<reference evidence="9" key="1">
    <citation type="journal article" date="2016" name="Nature">
        <title>The genome of the seagrass Zostera marina reveals angiosperm adaptation to the sea.</title>
        <authorList>
            <person name="Olsen J.L."/>
            <person name="Rouze P."/>
            <person name="Verhelst B."/>
            <person name="Lin Y.-C."/>
            <person name="Bayer T."/>
            <person name="Collen J."/>
            <person name="Dattolo E."/>
            <person name="De Paoli E."/>
            <person name="Dittami S."/>
            <person name="Maumus F."/>
            <person name="Michel G."/>
            <person name="Kersting A."/>
            <person name="Lauritano C."/>
            <person name="Lohaus R."/>
            <person name="Toepel M."/>
            <person name="Tonon T."/>
            <person name="Vanneste K."/>
            <person name="Amirebrahimi M."/>
            <person name="Brakel J."/>
            <person name="Bostroem C."/>
            <person name="Chovatia M."/>
            <person name="Grimwood J."/>
            <person name="Jenkins J.W."/>
            <person name="Jueterbock A."/>
            <person name="Mraz A."/>
            <person name="Stam W.T."/>
            <person name="Tice H."/>
            <person name="Bornberg-Bauer E."/>
            <person name="Green P.J."/>
            <person name="Pearson G.A."/>
            <person name="Procaccini G."/>
            <person name="Duarte C.M."/>
            <person name="Schmutz J."/>
            <person name="Reusch T.B.H."/>
            <person name="Van de Peer Y."/>
        </authorList>
    </citation>
    <scope>NUCLEOTIDE SEQUENCE [LARGE SCALE GENOMIC DNA]</scope>
    <source>
        <strain evidence="9">cv. Finnish</strain>
    </source>
</reference>
<keyword evidence="3 6" id="KW-1133">Transmembrane helix</keyword>
<evidence type="ECO:0000256" key="6">
    <source>
        <dbReference type="SAM" id="Phobius"/>
    </source>
</evidence>
<evidence type="ECO:0000313" key="8">
    <source>
        <dbReference type="EMBL" id="KMZ66887.1"/>
    </source>
</evidence>
<keyword evidence="2 6" id="KW-0812">Transmembrane</keyword>
<evidence type="ECO:0000256" key="3">
    <source>
        <dbReference type="ARBA" id="ARBA00022989"/>
    </source>
</evidence>
<sequence length="251" mass="28315">MAEAPKVYPVDVESGQQSLSGSKSTVPLMHPRTTYSDHHNSPLPPPKLKRRRGCFCRCICWTVLVVLIFIILIGITVGALYLVYRPKIPDYSIDKLSVQNFTINDNNTAYAAFDAMIVTYNPNKKIGIYYVNGSYLSVWYTNIQLCDGKLPVFYQGHHNKTEMNVLMSGETQITDTLVEKLNTVRQTGSIPLKVKGTVPVKIKFGGLKLWKMKFRVRCDIVVDSLSSEDQIKIKSNSCSFKVRLFGIYFGS</sequence>
<dbReference type="OMA" id="NNSIRIR"/>
<feature type="region of interest" description="Disordered" evidence="5">
    <location>
        <begin position="1"/>
        <end position="45"/>
    </location>
</feature>
<feature type="domain" description="Late embryogenesis abundant protein LEA-2 subgroup" evidence="7">
    <location>
        <begin position="120"/>
        <end position="218"/>
    </location>
</feature>
<evidence type="ECO:0000256" key="5">
    <source>
        <dbReference type="SAM" id="MobiDB-lite"/>
    </source>
</evidence>
<proteinExistence type="predicted"/>
<keyword evidence="4 6" id="KW-0472">Membrane</keyword>